<dbReference type="RefSeq" id="WP_153712601.1">
    <property type="nucleotide sequence ID" value="NZ_CP045871.1"/>
</dbReference>
<dbReference type="AlphaFoldDB" id="A0A5Q2QAW0"/>
<reference evidence="9 10" key="1">
    <citation type="submission" date="2019-11" db="EMBL/GenBank/DDBJ databases">
        <authorList>
            <person name="Khan S.A."/>
            <person name="Jeon C.O."/>
            <person name="Chun B.H."/>
        </authorList>
    </citation>
    <scope>NUCLEOTIDE SEQUENCE [LARGE SCALE GENOMIC DNA]</scope>
    <source>
        <strain evidence="9 10">IMCC 1097</strain>
    </source>
</reference>
<dbReference type="SUPFAM" id="SSF81301">
    <property type="entry name" value="Nucleotidyltransferase"/>
    <property type="match status" value="2"/>
</dbReference>
<keyword evidence="1 9" id="KW-0808">Transferase</keyword>
<evidence type="ECO:0000256" key="4">
    <source>
        <dbReference type="ARBA" id="ARBA00022840"/>
    </source>
</evidence>
<accession>A0A5Q2QAW0</accession>
<dbReference type="GO" id="GO:0047388">
    <property type="term" value="F:[glutamine synthetase]-adenylyl-L-tyrosine phosphorylase activity"/>
    <property type="evidence" value="ECO:0007669"/>
    <property type="project" value="UniProtKB-EC"/>
</dbReference>
<dbReference type="CDD" id="cd05401">
    <property type="entry name" value="NT_GlnE_GlnD_like"/>
    <property type="match status" value="2"/>
</dbReference>
<keyword evidence="5" id="KW-0460">Magnesium</keyword>
<evidence type="ECO:0000256" key="1">
    <source>
        <dbReference type="ARBA" id="ARBA00022679"/>
    </source>
</evidence>
<protein>
    <submittedName>
        <fullName evidence="9">Bifunctional [glutamate--ammonia ligase]-adenylyl-L-tyrosine phosphorylase/[glutamate--ammonia-ligase] adenylyltransferase</fullName>
        <ecNumber evidence="9">2.7.7.42</ecNumber>
        <ecNumber evidence="9">2.7.7.89</ecNumber>
    </submittedName>
</protein>
<feature type="domain" description="PII-uridylyltransferase/Glutamine-synthetase adenylyltransferase" evidence="8">
    <location>
        <begin position="758"/>
        <end position="831"/>
    </location>
</feature>
<dbReference type="Pfam" id="PF03710">
    <property type="entry name" value="GlnE"/>
    <property type="match status" value="2"/>
</dbReference>
<dbReference type="EC" id="2.7.7.42" evidence="9"/>
<evidence type="ECO:0000256" key="2">
    <source>
        <dbReference type="ARBA" id="ARBA00022695"/>
    </source>
</evidence>
<keyword evidence="6" id="KW-0511">Multifunctional enzyme</keyword>
<dbReference type="PANTHER" id="PTHR30621">
    <property type="entry name" value="GLUTAMINE SYNTHETASE ADENYLYLTRANSFERASE"/>
    <property type="match status" value="1"/>
</dbReference>
<organism evidence="9 10">
    <name type="scientific">Litorivicinus lipolyticus</name>
    <dbReference type="NCBI Taxonomy" id="418701"/>
    <lineage>
        <taxon>Bacteria</taxon>
        <taxon>Pseudomonadati</taxon>
        <taxon>Pseudomonadota</taxon>
        <taxon>Gammaproteobacteria</taxon>
        <taxon>Oceanospirillales</taxon>
        <taxon>Litorivicinaceae</taxon>
        <taxon>Litorivicinus</taxon>
    </lineage>
</organism>
<evidence type="ECO:0000259" key="7">
    <source>
        <dbReference type="Pfam" id="PF03710"/>
    </source>
</evidence>
<dbReference type="EC" id="2.7.7.89" evidence="9"/>
<dbReference type="GO" id="GO:0016874">
    <property type="term" value="F:ligase activity"/>
    <property type="evidence" value="ECO:0007669"/>
    <property type="project" value="UniProtKB-KW"/>
</dbReference>
<dbReference type="InterPro" id="IPR013546">
    <property type="entry name" value="PII_UdlTrfase/GS_AdlTrfase"/>
</dbReference>
<dbReference type="GO" id="GO:0000820">
    <property type="term" value="P:regulation of glutamine family amino acid metabolic process"/>
    <property type="evidence" value="ECO:0007669"/>
    <property type="project" value="TreeGrafter"/>
</dbReference>
<dbReference type="Gene3D" id="1.20.120.1510">
    <property type="match status" value="1"/>
</dbReference>
<dbReference type="GO" id="GO:0005524">
    <property type="term" value="F:ATP binding"/>
    <property type="evidence" value="ECO:0007669"/>
    <property type="project" value="UniProtKB-KW"/>
</dbReference>
<dbReference type="GO" id="GO:0005829">
    <property type="term" value="C:cytosol"/>
    <property type="evidence" value="ECO:0007669"/>
    <property type="project" value="TreeGrafter"/>
</dbReference>
<feature type="domain" description="PII-uridylyltransferase/Glutamine-synthetase adenylyltransferase" evidence="8">
    <location>
        <begin position="252"/>
        <end position="380"/>
    </location>
</feature>
<sequence length="865" mass="95793">MPYSPWLARQPAPDHLDLSDARIRADFADRPVTEDALYKSLRVHASAWLARIIVSEFEQAVPLEVIGRALTVLGEAALDQAIDFYRHGMSERFGQPLDGDGNPVGFCALGMGKMGGYELNLSSDIDVIFVYQSEGMTDGRSQVSCEEYFDRLCKKVTPALDRLTADGRVFRVDLRLRPWGNSGAIALSCDRIEAYYEQHGRPWERMALLRARPVAGDRAVGVQLLADLKPFVYRRYLDFGALASLRGLKAQIRAEAAKKDWEADIKRGTGGIREAEFVLQVEQLIHGGRRPQWQTTSWFSALKAMRDDIDLDAAALEADYRWLRHVEHAIQCFELEQTHRMPTEPAAQAALASALDMPFADVELAVASARARIQAAFEGVVEPDSAPAPIAAPLQGPWADARAWLDTHLNQDHLDDSGRERLATFLGVAEAEMATRDDVAELAPRLMRLVVAIARRSAYLALLNEAANARALLYRLLTTSQWLADQLSAMPALLDELLDVRHLLAAPDPDEIEAELRLRLARIDDDEVFFNRLREFKAAHVLRTAATELLGERAINHASDHLTWVAESILRACVARAHAITQAKYGCPRALDGQPTAEGIAVIGYGKLGGIELSYGSDLDLVFVHRIDEAAMTDGPKPTTGQQYLQRWVRLLLQMLNVRTTAGVLYEIDTRLRPSGSKGLMVVSLSGYERYLQGEAWTWERQALVRARAVAGDAGVARGFDAVRTAVLCHPRDGAVLRDEVRAMRKKMRAHLSGGDAEKADIKHASGGVVDLEFIVQYLTLRDAPSCPALTQWSDNLRLLETLAAHKAMPTEQARALTEAYLSLRTAQHRQALMAPYSEAALATAQDCVRSAWHAWLGDDNTNEA</sequence>
<dbReference type="KEGG" id="llp:GH975_00410"/>
<dbReference type="InterPro" id="IPR023057">
    <property type="entry name" value="GlnE"/>
</dbReference>
<dbReference type="PANTHER" id="PTHR30621:SF0">
    <property type="entry name" value="BIFUNCTIONAL GLUTAMINE SYNTHETASE ADENYLYLTRANSFERASE_ADENYLYL-REMOVING ENZYME"/>
    <property type="match status" value="1"/>
</dbReference>
<evidence type="ECO:0000256" key="5">
    <source>
        <dbReference type="ARBA" id="ARBA00022842"/>
    </source>
</evidence>
<dbReference type="Gene3D" id="3.30.460.10">
    <property type="entry name" value="Beta Polymerase, domain 2"/>
    <property type="match status" value="2"/>
</dbReference>
<dbReference type="Proteomes" id="UP000388235">
    <property type="component" value="Chromosome"/>
</dbReference>
<dbReference type="Gene3D" id="1.20.120.330">
    <property type="entry name" value="Nucleotidyltransferases domain 2"/>
    <property type="match status" value="2"/>
</dbReference>
<gene>
    <name evidence="9" type="primary">glnE</name>
    <name evidence="9" type="ORF">GH975_00410</name>
</gene>
<dbReference type="Pfam" id="PF08335">
    <property type="entry name" value="GlnD_UR_UTase"/>
    <property type="match status" value="2"/>
</dbReference>
<dbReference type="FunFam" id="3.30.460.10:FF:000009">
    <property type="entry name" value="Bifunctional glutamine synthetase adenylyltransferase/adenylyl-removing enzyme"/>
    <property type="match status" value="1"/>
</dbReference>
<dbReference type="OrthoDB" id="9759366at2"/>
<name>A0A5Q2QAW0_9GAMM</name>
<keyword evidence="10" id="KW-1185">Reference proteome</keyword>
<dbReference type="EMBL" id="CP045871">
    <property type="protein sequence ID" value="QGG79097.1"/>
    <property type="molecule type" value="Genomic_DNA"/>
</dbReference>
<evidence type="ECO:0000256" key="6">
    <source>
        <dbReference type="ARBA" id="ARBA00023268"/>
    </source>
</evidence>
<dbReference type="GO" id="GO:0008882">
    <property type="term" value="F:[glutamate-ammonia-ligase] adenylyltransferase activity"/>
    <property type="evidence" value="ECO:0007669"/>
    <property type="project" value="UniProtKB-EC"/>
</dbReference>
<evidence type="ECO:0000256" key="3">
    <source>
        <dbReference type="ARBA" id="ARBA00022741"/>
    </source>
</evidence>
<evidence type="ECO:0000313" key="9">
    <source>
        <dbReference type="EMBL" id="QGG79097.1"/>
    </source>
</evidence>
<dbReference type="NCBIfam" id="NF008292">
    <property type="entry name" value="PRK11072.1"/>
    <property type="match status" value="1"/>
</dbReference>
<proteinExistence type="predicted"/>
<keyword evidence="3" id="KW-0547">Nucleotide-binding</keyword>
<dbReference type="SUPFAM" id="SSF81593">
    <property type="entry name" value="Nucleotidyltransferase substrate binding subunit/domain"/>
    <property type="match status" value="2"/>
</dbReference>
<evidence type="ECO:0000259" key="8">
    <source>
        <dbReference type="Pfam" id="PF08335"/>
    </source>
</evidence>
<keyword evidence="9" id="KW-0436">Ligase</keyword>
<evidence type="ECO:0000313" key="10">
    <source>
        <dbReference type="Proteomes" id="UP000388235"/>
    </source>
</evidence>
<dbReference type="InterPro" id="IPR043519">
    <property type="entry name" value="NT_sf"/>
</dbReference>
<dbReference type="InterPro" id="IPR005190">
    <property type="entry name" value="GlnE_rpt_dom"/>
</dbReference>
<keyword evidence="4" id="KW-0067">ATP-binding</keyword>
<feature type="domain" description="Glutamate-ammonia ligase adenylyltransferase repeated" evidence="7">
    <location>
        <begin position="473"/>
        <end position="720"/>
    </location>
</feature>
<keyword evidence="2 9" id="KW-0548">Nucleotidyltransferase</keyword>
<feature type="domain" description="Glutamate-ammonia ligase adenylyltransferase repeated" evidence="7">
    <location>
        <begin position="32"/>
        <end position="225"/>
    </location>
</feature>